<dbReference type="EMBL" id="JAATJE010000001">
    <property type="protein sequence ID" value="NJC32983.1"/>
    <property type="molecule type" value="Genomic_DNA"/>
</dbReference>
<sequence>MFAAARKGAWSFALLLRAAPAAAQTPPPLLAPLEFFQPTPREHSVSAKCGTDSVVLTWAFDGEGTTLLSLNYAGRTFPTEQLDQMQAWIGEIGGDVLIDVECAVGAASFRIIEAQAAGTRMARQIQVHWSEHELYEFARYNFDGVALSSPATR</sequence>
<evidence type="ECO:0000256" key="1">
    <source>
        <dbReference type="SAM" id="SignalP"/>
    </source>
</evidence>
<keyword evidence="1" id="KW-0732">Signal</keyword>
<keyword evidence="3" id="KW-1185">Reference proteome</keyword>
<dbReference type="Proteomes" id="UP000734218">
    <property type="component" value="Unassembled WGS sequence"/>
</dbReference>
<evidence type="ECO:0000313" key="2">
    <source>
        <dbReference type="EMBL" id="NJC32983.1"/>
    </source>
</evidence>
<reference evidence="2 3" key="1">
    <citation type="submission" date="2020-03" db="EMBL/GenBank/DDBJ databases">
        <title>Genomic Encyclopedia of Type Strains, Phase IV (KMG-IV): sequencing the most valuable type-strain genomes for metagenomic binning, comparative biology and taxonomic classification.</title>
        <authorList>
            <person name="Goeker M."/>
        </authorList>
    </citation>
    <scope>NUCLEOTIDE SEQUENCE [LARGE SCALE GENOMIC DNA]</scope>
    <source>
        <strain evidence="2 3">DSM 27651</strain>
    </source>
</reference>
<gene>
    <name evidence="2" type="ORF">GGR88_000457</name>
</gene>
<protein>
    <submittedName>
        <fullName evidence="2">Uncharacterized protein</fullName>
    </submittedName>
</protein>
<name>A0ABX0XI21_9SPHN</name>
<proteinExistence type="predicted"/>
<evidence type="ECO:0000313" key="3">
    <source>
        <dbReference type="Proteomes" id="UP000734218"/>
    </source>
</evidence>
<feature type="signal peptide" evidence="1">
    <location>
        <begin position="1"/>
        <end position="23"/>
    </location>
</feature>
<feature type="chain" id="PRO_5045421582" evidence="1">
    <location>
        <begin position="24"/>
        <end position="153"/>
    </location>
</feature>
<comment type="caution">
    <text evidence="2">The sequence shown here is derived from an EMBL/GenBank/DDBJ whole genome shotgun (WGS) entry which is preliminary data.</text>
</comment>
<dbReference type="RefSeq" id="WP_167952576.1">
    <property type="nucleotide sequence ID" value="NZ_JAATJE010000001.1"/>
</dbReference>
<accession>A0ABX0XI21</accession>
<organism evidence="2 3">
    <name type="scientific">Sphingomonas jejuensis</name>
    <dbReference type="NCBI Taxonomy" id="904715"/>
    <lineage>
        <taxon>Bacteria</taxon>
        <taxon>Pseudomonadati</taxon>
        <taxon>Pseudomonadota</taxon>
        <taxon>Alphaproteobacteria</taxon>
        <taxon>Sphingomonadales</taxon>
        <taxon>Sphingomonadaceae</taxon>
        <taxon>Sphingomonas</taxon>
    </lineage>
</organism>